<reference evidence="2" key="1">
    <citation type="submission" date="2020-08" db="EMBL/GenBank/DDBJ databases">
        <title>Lacibacter sp. S13-6-6 genome sequencing.</title>
        <authorList>
            <person name="Jin L."/>
        </authorList>
    </citation>
    <scope>NUCLEOTIDE SEQUENCE [LARGE SCALE GENOMIC DNA]</scope>
    <source>
        <strain evidence="2">S13-6-6</strain>
    </source>
</reference>
<dbReference type="Proteomes" id="UP000515344">
    <property type="component" value="Chromosome"/>
</dbReference>
<dbReference type="KEGG" id="lacs:H4075_19845"/>
<protein>
    <recommendedName>
        <fullName evidence="3">PLD phosphodiesterase domain-containing protein</fullName>
    </recommendedName>
</protein>
<evidence type="ECO:0000313" key="1">
    <source>
        <dbReference type="EMBL" id="QNA44290.1"/>
    </source>
</evidence>
<organism evidence="1 2">
    <name type="scientific">Lacibacter sediminis</name>
    <dbReference type="NCBI Taxonomy" id="2760713"/>
    <lineage>
        <taxon>Bacteria</taxon>
        <taxon>Pseudomonadati</taxon>
        <taxon>Bacteroidota</taxon>
        <taxon>Chitinophagia</taxon>
        <taxon>Chitinophagales</taxon>
        <taxon>Chitinophagaceae</taxon>
        <taxon>Lacibacter</taxon>
    </lineage>
</organism>
<dbReference type="EMBL" id="CP060007">
    <property type="protein sequence ID" value="QNA44290.1"/>
    <property type="molecule type" value="Genomic_DNA"/>
</dbReference>
<sequence>MANETAYKTLLDCWGAPDIVEGTDNSAKTIPIAFISTTFTFDADFFDEECLTRFLMMETEKENDGVAFLIEREEKLASLHGGIVLVDQNHCKGSRSLRWDLVPCRIKNGIMHAKITLLHWSNCIRLIIGSANLTESGYCINQEVFSCIDYYPDSDADLKIVNEVLVFLNELANEQCGDTVKARFAKLHGEIKSTLTKWNIVTRKYKNDEVSVQALFVSPRQKNALSRLREVWDSRFNSPPDWAFVTSPFFDAEKTANTPSLKIFEILQQRGPVEVAYNITAELVSVESNELVVNAPEFLKEITKPSQTICFYQVLETGINEKGKNVPRPLHLKTLWLSKEDVHLFQIGSSNFTSAALGLGKRTNYEANLVYTVSQSRNKKGYDLLCASDPDSKPLEDDLLHFKYRLNEDENNLETDYLELPLFFKEAVLRNVSDQFILELNFDLQAGTAPEGFKIWTGENDKKQHSAKSIYESAQWINERKNSIQLKWDTQLIPDYLFVSWPGADGKAYWPVVVENQITLPPVDALKNLPLEALLQILSSNKPLHRLLGMIERVLRNQKSNSQDEAILDPHQLVDTSRFLLQRTRRVSYAMRSLRERLEKPVFTIESLNWRLYGPIGVKSLLDAIVNEAKSEEEKRFLIAELALELSRVIPQQTEISITKEIVKAEIKKVVESMAGMISVDMEDSKTAVENYSAKALQKAIYEL</sequence>
<proteinExistence type="predicted"/>
<accession>A0A7G5XFN7</accession>
<gene>
    <name evidence="1" type="ORF">H4075_19845</name>
</gene>
<evidence type="ECO:0008006" key="3">
    <source>
        <dbReference type="Google" id="ProtNLM"/>
    </source>
</evidence>
<dbReference type="SUPFAM" id="SSF56024">
    <property type="entry name" value="Phospholipase D/nuclease"/>
    <property type="match status" value="1"/>
</dbReference>
<keyword evidence="2" id="KW-1185">Reference proteome</keyword>
<dbReference type="RefSeq" id="WP_182802552.1">
    <property type="nucleotide sequence ID" value="NZ_CP060007.1"/>
</dbReference>
<dbReference type="AlphaFoldDB" id="A0A7G5XFN7"/>
<evidence type="ECO:0000313" key="2">
    <source>
        <dbReference type="Proteomes" id="UP000515344"/>
    </source>
</evidence>
<dbReference type="Gene3D" id="3.30.870.10">
    <property type="entry name" value="Endonuclease Chain A"/>
    <property type="match status" value="2"/>
</dbReference>
<name>A0A7G5XFN7_9BACT</name>